<dbReference type="GO" id="GO:0005758">
    <property type="term" value="C:mitochondrial intermembrane space"/>
    <property type="evidence" value="ECO:0007669"/>
    <property type="project" value="UniProtKB-SubCell"/>
</dbReference>
<evidence type="ECO:0000256" key="8">
    <source>
        <dbReference type="RuleBase" id="RU371123"/>
    </source>
</evidence>
<feature type="region of interest" description="Disordered" evidence="9">
    <location>
        <begin position="1"/>
        <end position="58"/>
    </location>
</feature>
<dbReference type="EC" id="1.8.3.2" evidence="8"/>
<name>F2ULJ9_SALR5</name>
<keyword evidence="6" id="KW-0496">Mitochondrion</keyword>
<feature type="domain" description="ERV/ALR sulfhydryl oxidase" evidence="10">
    <location>
        <begin position="68"/>
        <end position="168"/>
    </location>
</feature>
<dbReference type="STRING" id="946362.F2ULJ9"/>
<dbReference type="Gene3D" id="1.20.120.310">
    <property type="entry name" value="ERV/ALR sulfhydryl oxidase domain"/>
    <property type="match status" value="1"/>
</dbReference>
<dbReference type="InterPro" id="IPR039799">
    <property type="entry name" value="ALR/ERV"/>
</dbReference>
<keyword evidence="7" id="KW-1015">Disulfide bond</keyword>
<evidence type="ECO:0000256" key="2">
    <source>
        <dbReference type="ARBA" id="ARBA00004569"/>
    </source>
</evidence>
<keyword evidence="12" id="KW-1185">Reference proteome</keyword>
<dbReference type="PANTHER" id="PTHR12645">
    <property type="entry name" value="ALR/ERV"/>
    <property type="match status" value="1"/>
</dbReference>
<comment type="subcellular location">
    <subcellularLocation>
        <location evidence="2">Mitochondrion intermembrane space</location>
    </subcellularLocation>
</comment>
<evidence type="ECO:0000259" key="10">
    <source>
        <dbReference type="PROSITE" id="PS51324"/>
    </source>
</evidence>
<keyword evidence="4 8" id="KW-0274">FAD</keyword>
<dbReference type="eggNOG" id="KOG3355">
    <property type="taxonomic scope" value="Eukaryota"/>
</dbReference>
<evidence type="ECO:0000313" key="11">
    <source>
        <dbReference type="EMBL" id="EGD77998.1"/>
    </source>
</evidence>
<evidence type="ECO:0000256" key="7">
    <source>
        <dbReference type="ARBA" id="ARBA00023157"/>
    </source>
</evidence>
<evidence type="ECO:0000256" key="5">
    <source>
        <dbReference type="ARBA" id="ARBA00023002"/>
    </source>
</evidence>
<dbReference type="GO" id="GO:0016971">
    <property type="term" value="F:flavin-dependent sulfhydryl oxidase activity"/>
    <property type="evidence" value="ECO:0007669"/>
    <property type="project" value="InterPro"/>
</dbReference>
<evidence type="ECO:0000256" key="4">
    <source>
        <dbReference type="ARBA" id="ARBA00022827"/>
    </source>
</evidence>
<evidence type="ECO:0000256" key="1">
    <source>
        <dbReference type="ARBA" id="ARBA00001974"/>
    </source>
</evidence>
<evidence type="ECO:0000313" key="12">
    <source>
        <dbReference type="Proteomes" id="UP000007799"/>
    </source>
</evidence>
<dbReference type="PANTHER" id="PTHR12645:SF0">
    <property type="entry name" value="FAD-LINKED SULFHYDRYL OXIDASE ALR"/>
    <property type="match status" value="1"/>
</dbReference>
<gene>
    <name evidence="11" type="ORF">PTSG_09636</name>
</gene>
<reference evidence="11" key="1">
    <citation type="submission" date="2009-08" db="EMBL/GenBank/DDBJ databases">
        <title>Annotation of Salpingoeca rosetta.</title>
        <authorList>
            <consortium name="The Broad Institute Genome Sequencing Platform"/>
            <person name="Russ C."/>
            <person name="Cuomo C."/>
            <person name="Burger G."/>
            <person name="Gray M.W."/>
            <person name="Holland P.W.H."/>
            <person name="King N."/>
            <person name="Lang F.B.F."/>
            <person name="Roger A.J."/>
            <person name="Ruiz-Trillo I."/>
            <person name="Young S.K."/>
            <person name="Zeng Q."/>
            <person name="Gargeya S."/>
            <person name="Alvarado L."/>
            <person name="Berlin A."/>
            <person name="Chapman S.B."/>
            <person name="Chen Z."/>
            <person name="Freedman E."/>
            <person name="Gellesch M."/>
            <person name="Goldberg J."/>
            <person name="Griggs A."/>
            <person name="Gujja S."/>
            <person name="Heilman E."/>
            <person name="Heiman D."/>
            <person name="Howarth C."/>
            <person name="Mehta T."/>
            <person name="Neiman D."/>
            <person name="Pearson M."/>
            <person name="Roberts A."/>
            <person name="Saif S."/>
            <person name="Shea T."/>
            <person name="Shenoy N."/>
            <person name="Sisk P."/>
            <person name="Stolte C."/>
            <person name="Sykes S."/>
            <person name="White J."/>
            <person name="Yandava C."/>
            <person name="Haas B."/>
            <person name="Nusbaum C."/>
            <person name="Birren B."/>
        </authorList>
    </citation>
    <scope>NUCLEOTIDE SEQUENCE [LARGE SCALE GENOMIC DNA]</scope>
    <source>
        <strain evidence="11">ATCC 50818</strain>
    </source>
</reference>
<feature type="compositionally biased region" description="Polar residues" evidence="9">
    <location>
        <begin position="47"/>
        <end position="56"/>
    </location>
</feature>
<dbReference type="Proteomes" id="UP000007799">
    <property type="component" value="Unassembled WGS sequence"/>
</dbReference>
<dbReference type="EMBL" id="GL832980">
    <property type="protein sequence ID" value="EGD77998.1"/>
    <property type="molecule type" value="Genomic_DNA"/>
</dbReference>
<protein>
    <recommendedName>
        <fullName evidence="8">Sulfhydryl oxidase</fullName>
        <ecNumber evidence="8">1.8.3.2</ecNumber>
    </recommendedName>
</protein>
<sequence length="178" mass="20041">MSEENGQGAACTTAEKSPSAAAEQKPCLACSGPTEQQEQAARRKALATSTSSTPAQGKTPFAYMHSGCPVNRRELGRASWAFLHTMAAYYPEKPSRQEQDRMRDFMHLYVQLYPCGYCGDTTWQEMMRNPPRLATRKDFSLWMCEMHNEVNDRLGKPQFDCSKVDERWRTGPADGSCN</sequence>
<comment type="cofactor">
    <cofactor evidence="1 8">
        <name>FAD</name>
        <dbReference type="ChEBI" id="CHEBI:57692"/>
    </cofactor>
</comment>
<organism evidence="12">
    <name type="scientific">Salpingoeca rosetta (strain ATCC 50818 / BSB-021)</name>
    <dbReference type="NCBI Taxonomy" id="946362"/>
    <lineage>
        <taxon>Eukaryota</taxon>
        <taxon>Choanoflagellata</taxon>
        <taxon>Craspedida</taxon>
        <taxon>Salpingoecidae</taxon>
        <taxon>Salpingoeca</taxon>
    </lineage>
</organism>
<dbReference type="Pfam" id="PF04777">
    <property type="entry name" value="Evr1_Alr"/>
    <property type="match status" value="1"/>
</dbReference>
<evidence type="ECO:0000256" key="3">
    <source>
        <dbReference type="ARBA" id="ARBA00022630"/>
    </source>
</evidence>
<evidence type="ECO:0000256" key="6">
    <source>
        <dbReference type="ARBA" id="ARBA00023128"/>
    </source>
</evidence>
<accession>F2ULJ9</accession>
<dbReference type="GeneID" id="16070612"/>
<dbReference type="GO" id="GO:0050660">
    <property type="term" value="F:flavin adenine dinucleotide binding"/>
    <property type="evidence" value="ECO:0007669"/>
    <property type="project" value="TreeGrafter"/>
</dbReference>
<dbReference type="FunFam" id="1.20.120.310:FF:000003">
    <property type="entry name" value="Sulfhydryl oxidase"/>
    <property type="match status" value="1"/>
</dbReference>
<dbReference type="RefSeq" id="XP_004990060.1">
    <property type="nucleotide sequence ID" value="XM_004990003.1"/>
</dbReference>
<dbReference type="AlphaFoldDB" id="F2ULJ9"/>
<dbReference type="OMA" id="TWMCEAH"/>
<dbReference type="InterPro" id="IPR017905">
    <property type="entry name" value="ERV/ALR_sulphydryl_oxidase"/>
</dbReference>
<dbReference type="InParanoid" id="F2ULJ9"/>
<keyword evidence="5 8" id="KW-0560">Oxidoreductase</keyword>
<dbReference type="KEGG" id="sre:PTSG_09636"/>
<comment type="catalytic activity">
    <reaction evidence="8">
        <text>2 R'C(R)SH + O2 = R'C(R)S-S(R)CR' + H2O2</text>
        <dbReference type="Rhea" id="RHEA:17357"/>
        <dbReference type="ChEBI" id="CHEBI:15379"/>
        <dbReference type="ChEBI" id="CHEBI:16240"/>
        <dbReference type="ChEBI" id="CHEBI:16520"/>
        <dbReference type="ChEBI" id="CHEBI:17412"/>
        <dbReference type="EC" id="1.8.3.2"/>
    </reaction>
</comment>
<dbReference type="InterPro" id="IPR036774">
    <property type="entry name" value="ERV/ALR_sulphydryl_oxid_sf"/>
</dbReference>
<dbReference type="SUPFAM" id="SSF69000">
    <property type="entry name" value="FAD-dependent thiol oxidase"/>
    <property type="match status" value="1"/>
</dbReference>
<dbReference type="OrthoDB" id="17199at2759"/>
<evidence type="ECO:0000256" key="9">
    <source>
        <dbReference type="SAM" id="MobiDB-lite"/>
    </source>
</evidence>
<proteinExistence type="predicted"/>
<dbReference type="PROSITE" id="PS51324">
    <property type="entry name" value="ERV_ALR"/>
    <property type="match status" value="1"/>
</dbReference>
<keyword evidence="3 8" id="KW-0285">Flavoprotein</keyword>